<dbReference type="PANTHER" id="PTHR31297:SF1">
    <property type="entry name" value="GLUCAN 1,3-BETA-GLUCOSIDASE I_II-RELATED"/>
    <property type="match status" value="1"/>
</dbReference>
<keyword evidence="6 10" id="KW-0326">Glycosidase</keyword>
<dbReference type="EMBL" id="FMWP01000013">
    <property type="protein sequence ID" value="SCZ89244.1"/>
    <property type="molecule type" value="Genomic_DNA"/>
</dbReference>
<organism evidence="14 15">
    <name type="scientific">Microbotryum saponariae</name>
    <dbReference type="NCBI Taxonomy" id="289078"/>
    <lineage>
        <taxon>Eukaryota</taxon>
        <taxon>Fungi</taxon>
        <taxon>Dikarya</taxon>
        <taxon>Basidiomycota</taxon>
        <taxon>Pucciniomycotina</taxon>
        <taxon>Microbotryomycetes</taxon>
        <taxon>Microbotryales</taxon>
        <taxon>Microbotryaceae</taxon>
        <taxon>Microbotryum</taxon>
    </lineage>
</organism>
<feature type="region of interest" description="Disordered" evidence="11">
    <location>
        <begin position="93"/>
        <end position="140"/>
    </location>
</feature>
<dbReference type="OrthoDB" id="2535428at2759"/>
<dbReference type="PANTHER" id="PTHR31297">
    <property type="entry name" value="GLUCAN ENDO-1,6-BETA-GLUCOSIDASE B"/>
    <property type="match status" value="1"/>
</dbReference>
<evidence type="ECO:0000256" key="5">
    <source>
        <dbReference type="ARBA" id="ARBA00022801"/>
    </source>
</evidence>
<proteinExistence type="inferred from homology"/>
<keyword evidence="15" id="KW-1185">Reference proteome</keyword>
<dbReference type="InterPro" id="IPR017853">
    <property type="entry name" value="GH"/>
</dbReference>
<keyword evidence="7" id="KW-0961">Cell wall biogenesis/degradation</keyword>
<evidence type="ECO:0000256" key="1">
    <source>
        <dbReference type="ARBA" id="ARBA00004613"/>
    </source>
</evidence>
<keyword evidence="12" id="KW-0472">Membrane</keyword>
<keyword evidence="12" id="KW-0812">Transmembrane</keyword>
<keyword evidence="4" id="KW-0732">Signal</keyword>
<evidence type="ECO:0000256" key="7">
    <source>
        <dbReference type="ARBA" id="ARBA00023316"/>
    </source>
</evidence>
<evidence type="ECO:0000256" key="10">
    <source>
        <dbReference type="RuleBase" id="RU361153"/>
    </source>
</evidence>
<feature type="transmembrane region" description="Helical" evidence="12">
    <location>
        <begin position="59"/>
        <end position="78"/>
    </location>
</feature>
<feature type="domain" description="Glycoside hydrolase family 5" evidence="13">
    <location>
        <begin position="207"/>
        <end position="439"/>
    </location>
</feature>
<dbReference type="AlphaFoldDB" id="A0A2X0MBR7"/>
<feature type="compositionally biased region" description="Basic residues" evidence="11">
    <location>
        <begin position="584"/>
        <end position="593"/>
    </location>
</feature>
<dbReference type="GO" id="GO:0009986">
    <property type="term" value="C:cell surface"/>
    <property type="evidence" value="ECO:0007669"/>
    <property type="project" value="TreeGrafter"/>
</dbReference>
<protein>
    <recommendedName>
        <fullName evidence="9">glucan 1,3-beta-glucosidase</fullName>
        <ecNumber evidence="9">3.2.1.58</ecNumber>
    </recommendedName>
</protein>
<evidence type="ECO:0000256" key="2">
    <source>
        <dbReference type="ARBA" id="ARBA00005641"/>
    </source>
</evidence>
<evidence type="ECO:0000256" key="12">
    <source>
        <dbReference type="SAM" id="Phobius"/>
    </source>
</evidence>
<dbReference type="InterPro" id="IPR001547">
    <property type="entry name" value="Glyco_hydro_5"/>
</dbReference>
<evidence type="ECO:0000259" key="13">
    <source>
        <dbReference type="Pfam" id="PF00150"/>
    </source>
</evidence>
<evidence type="ECO:0000256" key="11">
    <source>
        <dbReference type="SAM" id="MobiDB-lite"/>
    </source>
</evidence>
<dbReference type="SUPFAM" id="SSF51445">
    <property type="entry name" value="(Trans)glycosidases"/>
    <property type="match status" value="1"/>
</dbReference>
<comment type="catalytic activity">
    <reaction evidence="8">
        <text>Successive hydrolysis of beta-D-glucose units from the non-reducing ends of (1-&gt;3)-beta-D-glucans, releasing alpha-glucose.</text>
        <dbReference type="EC" id="3.2.1.58"/>
    </reaction>
</comment>
<dbReference type="EC" id="3.2.1.58" evidence="9"/>
<feature type="region of interest" description="Disordered" evidence="11">
    <location>
        <begin position="557"/>
        <end position="593"/>
    </location>
</feature>
<evidence type="ECO:0000256" key="3">
    <source>
        <dbReference type="ARBA" id="ARBA00022525"/>
    </source>
</evidence>
<keyword evidence="3" id="KW-0964">Secreted</keyword>
<keyword evidence="5 10" id="KW-0378">Hydrolase</keyword>
<evidence type="ECO:0000256" key="9">
    <source>
        <dbReference type="ARBA" id="ARBA00038929"/>
    </source>
</evidence>
<evidence type="ECO:0000256" key="4">
    <source>
        <dbReference type="ARBA" id="ARBA00022729"/>
    </source>
</evidence>
<name>A0A2X0MBR7_9BASI</name>
<dbReference type="Pfam" id="PF00150">
    <property type="entry name" value="Cellulase"/>
    <property type="match status" value="1"/>
</dbReference>
<feature type="region of interest" description="Disordered" evidence="11">
    <location>
        <begin position="1"/>
        <end position="35"/>
    </location>
</feature>
<comment type="subcellular location">
    <subcellularLocation>
        <location evidence="1">Secreted</location>
    </subcellularLocation>
</comment>
<sequence length="593" mass="64507">MPSYPYRDNDYGSVPHGSTDQFPPSGSNAYLDPRGEKPYEYNYGAPIERKRGVSKWIKFGIPLLLLVIAGAVVGGIFGSRAANDSKNRANANAAAQAGSSSSSSSSSSSGSSLKSTSGTSSSPSRTSSSTPSPTPTKATGQYTVTNRAAWDWSRDKSIGMCLGNWLILERWMNEDWFVQVASNSSLDEWTLSQVLGSDLPTVMQKHYNTWIVESDFDTMQQAGINMLRIPTGFWAFISTVSGEPYYNNRTELQFQLNKVLGWAYARNMCAVIDLHGLPGSQNGEQSSGHLTTTPAWFGNTVNQGRSDATVVAVTEFIAASPFRSIIAGIEVINEPRPYTEAQNQELMAYYQRSYTAIQASAWPVTTFIHDGYISSGFEYWRTFAAAHATNPPSMVIEDHPYPGNFPPQTSPTDIMAQICSAARRYLNYPIPVVITEWSLYTGVKTLAFEKQFYDGQLTAWSFSAGGMFWSFRHVPSKAQLAQGLDYSQYSFIYLIQQGAITYPSDVGVANTATRSNAQKYLDSLTSNCGSAPSNAAPYPAATVSWTAEVAARTAAGPGNYPATSVTDPNLGADPPGATSSSQSRSRKVKRALY</sequence>
<evidence type="ECO:0000256" key="6">
    <source>
        <dbReference type="ARBA" id="ARBA00023295"/>
    </source>
</evidence>
<accession>A0A2X0MBR7</accession>
<dbReference type="GO" id="GO:0005576">
    <property type="term" value="C:extracellular region"/>
    <property type="evidence" value="ECO:0007669"/>
    <property type="project" value="UniProtKB-SubCell"/>
</dbReference>
<dbReference type="Proteomes" id="UP000249723">
    <property type="component" value="Unassembled WGS sequence"/>
</dbReference>
<dbReference type="STRING" id="289078.A0A2X0MBR7"/>
<evidence type="ECO:0000313" key="14">
    <source>
        <dbReference type="EMBL" id="SCZ89244.1"/>
    </source>
</evidence>
<dbReference type="Gene3D" id="3.20.20.80">
    <property type="entry name" value="Glycosidases"/>
    <property type="match status" value="1"/>
</dbReference>
<feature type="compositionally biased region" description="Polar residues" evidence="11">
    <location>
        <begin position="16"/>
        <end position="28"/>
    </location>
</feature>
<keyword evidence="12" id="KW-1133">Transmembrane helix</keyword>
<dbReference type="InterPro" id="IPR050386">
    <property type="entry name" value="Glycosyl_hydrolase_5"/>
</dbReference>
<reference evidence="15" key="1">
    <citation type="submission" date="2016-10" db="EMBL/GenBank/DDBJ databases">
        <authorList>
            <person name="Jeantristanb JTB J.-T."/>
            <person name="Ricardo R."/>
        </authorList>
    </citation>
    <scope>NUCLEOTIDE SEQUENCE [LARGE SCALE GENOMIC DNA]</scope>
</reference>
<dbReference type="GO" id="GO:0071555">
    <property type="term" value="P:cell wall organization"/>
    <property type="evidence" value="ECO:0007669"/>
    <property type="project" value="UniProtKB-KW"/>
</dbReference>
<dbReference type="GO" id="GO:0009251">
    <property type="term" value="P:glucan catabolic process"/>
    <property type="evidence" value="ECO:0007669"/>
    <property type="project" value="TreeGrafter"/>
</dbReference>
<gene>
    <name evidence="14" type="ORF">BZ3500_MVSOF-1268-A1-R1_CHR1-1G01054</name>
</gene>
<evidence type="ECO:0000313" key="15">
    <source>
        <dbReference type="Proteomes" id="UP000249723"/>
    </source>
</evidence>
<dbReference type="GO" id="GO:0004338">
    <property type="term" value="F:glucan exo-1,3-beta-glucosidase activity"/>
    <property type="evidence" value="ECO:0007669"/>
    <property type="project" value="UniProtKB-EC"/>
</dbReference>
<evidence type="ECO:0000256" key="8">
    <source>
        <dbReference type="ARBA" id="ARBA00036824"/>
    </source>
</evidence>
<comment type="similarity">
    <text evidence="2 10">Belongs to the glycosyl hydrolase 5 (cellulase A) family.</text>
</comment>